<feature type="transmembrane region" description="Helical" evidence="2">
    <location>
        <begin position="312"/>
        <end position="332"/>
    </location>
</feature>
<keyword evidence="2" id="KW-0472">Membrane</keyword>
<dbReference type="SMART" id="SM00331">
    <property type="entry name" value="PP2C_SIG"/>
    <property type="match status" value="1"/>
</dbReference>
<dbReference type="CDD" id="cd00143">
    <property type="entry name" value="PP2Cc"/>
    <property type="match status" value="1"/>
</dbReference>
<dbReference type="Pfam" id="PF13672">
    <property type="entry name" value="PP2C_2"/>
    <property type="match status" value="1"/>
</dbReference>
<comment type="caution">
    <text evidence="4">The sequence shown here is derived from an EMBL/GenBank/DDBJ whole genome shotgun (WGS) entry which is preliminary data.</text>
</comment>
<gene>
    <name evidence="4" type="ORF">KDA27_00100</name>
</gene>
<dbReference type="SMART" id="SM00332">
    <property type="entry name" value="PP2Cc"/>
    <property type="match status" value="1"/>
</dbReference>
<dbReference type="AlphaFoldDB" id="A0A956N7Q5"/>
<dbReference type="PROSITE" id="PS51746">
    <property type="entry name" value="PPM_2"/>
    <property type="match status" value="1"/>
</dbReference>
<dbReference type="GO" id="GO:0004722">
    <property type="term" value="F:protein serine/threonine phosphatase activity"/>
    <property type="evidence" value="ECO:0007669"/>
    <property type="project" value="InterPro"/>
</dbReference>
<name>A0A956N7Q5_UNCEI</name>
<keyword evidence="2" id="KW-1133">Transmembrane helix</keyword>
<dbReference type="Proteomes" id="UP000739538">
    <property type="component" value="Unassembled WGS sequence"/>
</dbReference>
<dbReference type="PANTHER" id="PTHR13832">
    <property type="entry name" value="PROTEIN PHOSPHATASE 2C"/>
    <property type="match status" value="1"/>
</dbReference>
<reference evidence="4" key="2">
    <citation type="journal article" date="2021" name="Microbiome">
        <title>Successional dynamics and alternative stable states in a saline activated sludge microbial community over 9 years.</title>
        <authorList>
            <person name="Wang Y."/>
            <person name="Ye J."/>
            <person name="Ju F."/>
            <person name="Liu L."/>
            <person name="Boyd J.A."/>
            <person name="Deng Y."/>
            <person name="Parks D.H."/>
            <person name="Jiang X."/>
            <person name="Yin X."/>
            <person name="Woodcroft B.J."/>
            <person name="Tyson G.W."/>
            <person name="Hugenholtz P."/>
            <person name="Polz M.F."/>
            <person name="Zhang T."/>
        </authorList>
    </citation>
    <scope>NUCLEOTIDE SEQUENCE</scope>
    <source>
        <strain evidence="4">HKST-UBA02</strain>
    </source>
</reference>
<dbReference type="PANTHER" id="PTHR13832:SF827">
    <property type="entry name" value="PROTEIN PHOSPHATASE 1L"/>
    <property type="match status" value="1"/>
</dbReference>
<dbReference type="InterPro" id="IPR001932">
    <property type="entry name" value="PPM-type_phosphatase-like_dom"/>
</dbReference>
<feature type="region of interest" description="Disordered" evidence="1">
    <location>
        <begin position="255"/>
        <end position="307"/>
    </location>
</feature>
<evidence type="ECO:0000256" key="1">
    <source>
        <dbReference type="SAM" id="MobiDB-lite"/>
    </source>
</evidence>
<evidence type="ECO:0000259" key="3">
    <source>
        <dbReference type="PROSITE" id="PS51746"/>
    </source>
</evidence>
<evidence type="ECO:0000313" key="4">
    <source>
        <dbReference type="EMBL" id="MCA9754172.1"/>
    </source>
</evidence>
<organism evidence="4 5">
    <name type="scientific">Eiseniibacteriota bacterium</name>
    <dbReference type="NCBI Taxonomy" id="2212470"/>
    <lineage>
        <taxon>Bacteria</taxon>
        <taxon>Candidatus Eiseniibacteriota</taxon>
    </lineage>
</organism>
<dbReference type="EMBL" id="JAGQHS010000001">
    <property type="protein sequence ID" value="MCA9754172.1"/>
    <property type="molecule type" value="Genomic_DNA"/>
</dbReference>
<accession>A0A956N7Q5</accession>
<reference evidence="4" key="1">
    <citation type="submission" date="2020-04" db="EMBL/GenBank/DDBJ databases">
        <authorList>
            <person name="Zhang T."/>
        </authorList>
    </citation>
    <scope>NUCLEOTIDE SEQUENCE</scope>
    <source>
        <strain evidence="4">HKST-UBA02</strain>
    </source>
</reference>
<evidence type="ECO:0000256" key="2">
    <source>
        <dbReference type="SAM" id="Phobius"/>
    </source>
</evidence>
<protein>
    <submittedName>
        <fullName evidence="4">Serine/threonine-protein phosphatase</fullName>
    </submittedName>
</protein>
<dbReference type="InterPro" id="IPR015655">
    <property type="entry name" value="PP2C"/>
</dbReference>
<dbReference type="InterPro" id="IPR036457">
    <property type="entry name" value="PPM-type-like_dom_sf"/>
</dbReference>
<dbReference type="SUPFAM" id="SSF81606">
    <property type="entry name" value="PP2C-like"/>
    <property type="match status" value="1"/>
</dbReference>
<dbReference type="Gene3D" id="3.60.40.10">
    <property type="entry name" value="PPM-type phosphatase domain"/>
    <property type="match status" value="1"/>
</dbReference>
<keyword evidence="2" id="KW-0812">Transmembrane</keyword>
<proteinExistence type="predicted"/>
<evidence type="ECO:0000313" key="5">
    <source>
        <dbReference type="Proteomes" id="UP000739538"/>
    </source>
</evidence>
<sequence>MTVEIEYGAASDTGRVRSRNEDSYLVWMPEAPEQEPRAVFLVADGMGGHEAGDVASRFVVAELERAIAGGQTFSGQRFDEPMRRWFSGVSRSLVHLAESRGASRGMGSTASLVVLIGRRLVLGHVGDSRIYRWRQGALEQLSLDHSFAEEQRRRGLLTAEEALHHPQRNLLTQALGVDTELDVQTAELDWQSGDRFLLCSDGLHGPVTLEEITERMDERHSPQESAEALVAKANDAGGPDNITAVIFELRGEGAPEPILEPQGTSTLPDDDAPTDPNPFAGDDLLDTDPRGAWAESGGETAPAAAKGGPPKWAWVVLAIAVVLAAVLLFGALRS</sequence>
<feature type="domain" description="PPM-type phosphatase" evidence="3">
    <location>
        <begin position="6"/>
        <end position="249"/>
    </location>
</feature>